<accession>A0ABW3TAF6</accession>
<organism evidence="1 2">
    <name type="scientific">Seohaeicola saemankumensis</name>
    <dbReference type="NCBI Taxonomy" id="481181"/>
    <lineage>
        <taxon>Bacteria</taxon>
        <taxon>Pseudomonadati</taxon>
        <taxon>Pseudomonadota</taxon>
        <taxon>Alphaproteobacteria</taxon>
        <taxon>Rhodobacterales</taxon>
        <taxon>Roseobacteraceae</taxon>
        <taxon>Seohaeicola</taxon>
    </lineage>
</organism>
<evidence type="ECO:0000313" key="2">
    <source>
        <dbReference type="Proteomes" id="UP001597151"/>
    </source>
</evidence>
<gene>
    <name evidence="1" type="ORF">ACFQ3C_04475</name>
</gene>
<protein>
    <submittedName>
        <fullName evidence="1">Uncharacterized protein</fullName>
    </submittedName>
</protein>
<reference evidence="2" key="1">
    <citation type="journal article" date="2019" name="Int. J. Syst. Evol. Microbiol.">
        <title>The Global Catalogue of Microorganisms (GCM) 10K type strain sequencing project: providing services to taxonomists for standard genome sequencing and annotation.</title>
        <authorList>
            <consortium name="The Broad Institute Genomics Platform"/>
            <consortium name="The Broad Institute Genome Sequencing Center for Infectious Disease"/>
            <person name="Wu L."/>
            <person name="Ma J."/>
        </authorList>
    </citation>
    <scope>NUCLEOTIDE SEQUENCE [LARGE SCALE GENOMIC DNA]</scope>
    <source>
        <strain evidence="2">CCUG 55328</strain>
    </source>
</reference>
<keyword evidence="2" id="KW-1185">Reference proteome</keyword>
<dbReference type="RefSeq" id="WP_380789262.1">
    <property type="nucleotide sequence ID" value="NZ_JBHTKR010000002.1"/>
</dbReference>
<dbReference type="EMBL" id="JBHTKR010000002">
    <property type="protein sequence ID" value="MFD1193918.1"/>
    <property type="molecule type" value="Genomic_DNA"/>
</dbReference>
<dbReference type="Proteomes" id="UP001597151">
    <property type="component" value="Unassembled WGS sequence"/>
</dbReference>
<proteinExistence type="predicted"/>
<name>A0ABW3TAF6_9RHOB</name>
<evidence type="ECO:0000313" key="1">
    <source>
        <dbReference type="EMBL" id="MFD1193918.1"/>
    </source>
</evidence>
<comment type="caution">
    <text evidence="1">The sequence shown here is derived from an EMBL/GenBank/DDBJ whole genome shotgun (WGS) entry which is preliminary data.</text>
</comment>
<sequence>MSFAWIENGPVTVPIFRTGTYPSPGTRSRRGKAESIELQHRDFFAPSLSSGAKSCQHKSTCRFFAKQSNQIEVAGLGVHAQDHHKAFPLARAA</sequence>